<gene>
    <name evidence="2" type="ORF">CGI_10014625</name>
</gene>
<feature type="compositionally biased region" description="Polar residues" evidence="1">
    <location>
        <begin position="1775"/>
        <end position="1798"/>
    </location>
</feature>
<evidence type="ECO:0000256" key="1">
    <source>
        <dbReference type="SAM" id="MobiDB-lite"/>
    </source>
</evidence>
<evidence type="ECO:0000313" key="2">
    <source>
        <dbReference type="EMBL" id="EKC18186.1"/>
    </source>
</evidence>
<dbReference type="EMBL" id="JH816272">
    <property type="protein sequence ID" value="EKC18186.1"/>
    <property type="molecule type" value="Genomic_DNA"/>
</dbReference>
<feature type="region of interest" description="Disordered" evidence="1">
    <location>
        <begin position="308"/>
        <end position="328"/>
    </location>
</feature>
<feature type="compositionally biased region" description="Polar residues" evidence="1">
    <location>
        <begin position="1858"/>
        <end position="1869"/>
    </location>
</feature>
<feature type="region of interest" description="Disordered" evidence="1">
    <location>
        <begin position="142"/>
        <end position="165"/>
    </location>
</feature>
<dbReference type="InterPro" id="IPR038891">
    <property type="entry name" value="FSIP2"/>
</dbReference>
<dbReference type="InterPro" id="IPR016024">
    <property type="entry name" value="ARM-type_fold"/>
</dbReference>
<feature type="compositionally biased region" description="Basic and acidic residues" evidence="1">
    <location>
        <begin position="142"/>
        <end position="162"/>
    </location>
</feature>
<reference evidence="2" key="1">
    <citation type="journal article" date="2012" name="Nature">
        <title>The oyster genome reveals stress adaptation and complexity of shell formation.</title>
        <authorList>
            <person name="Zhang G."/>
            <person name="Fang X."/>
            <person name="Guo X."/>
            <person name="Li L."/>
            <person name="Luo R."/>
            <person name="Xu F."/>
            <person name="Yang P."/>
            <person name="Zhang L."/>
            <person name="Wang X."/>
            <person name="Qi H."/>
            <person name="Xiong Z."/>
            <person name="Que H."/>
            <person name="Xie Y."/>
            <person name="Holland P.W."/>
            <person name="Paps J."/>
            <person name="Zhu Y."/>
            <person name="Wu F."/>
            <person name="Chen Y."/>
            <person name="Wang J."/>
            <person name="Peng C."/>
            <person name="Meng J."/>
            <person name="Yang L."/>
            <person name="Liu J."/>
            <person name="Wen B."/>
            <person name="Zhang N."/>
            <person name="Huang Z."/>
            <person name="Zhu Q."/>
            <person name="Feng Y."/>
            <person name="Mount A."/>
            <person name="Hedgecock D."/>
            <person name="Xu Z."/>
            <person name="Liu Y."/>
            <person name="Domazet-Loso T."/>
            <person name="Du Y."/>
            <person name="Sun X."/>
            <person name="Zhang S."/>
            <person name="Liu B."/>
            <person name="Cheng P."/>
            <person name="Jiang X."/>
            <person name="Li J."/>
            <person name="Fan D."/>
            <person name="Wang W."/>
            <person name="Fu W."/>
            <person name="Wang T."/>
            <person name="Wang B."/>
            <person name="Zhang J."/>
            <person name="Peng Z."/>
            <person name="Li Y."/>
            <person name="Li N."/>
            <person name="Wang J."/>
            <person name="Chen M."/>
            <person name="He Y."/>
            <person name="Tan F."/>
            <person name="Song X."/>
            <person name="Zheng Q."/>
            <person name="Huang R."/>
            <person name="Yang H."/>
            <person name="Du X."/>
            <person name="Chen L."/>
            <person name="Yang M."/>
            <person name="Gaffney P.M."/>
            <person name="Wang S."/>
            <person name="Luo L."/>
            <person name="She Z."/>
            <person name="Ming Y."/>
            <person name="Huang W."/>
            <person name="Zhang S."/>
            <person name="Huang B."/>
            <person name="Zhang Y."/>
            <person name="Qu T."/>
            <person name="Ni P."/>
            <person name="Miao G."/>
            <person name="Wang J."/>
            <person name="Wang Q."/>
            <person name="Steinberg C.E."/>
            <person name="Wang H."/>
            <person name="Li N."/>
            <person name="Qian L."/>
            <person name="Zhang G."/>
            <person name="Li Y."/>
            <person name="Yang H."/>
            <person name="Liu X."/>
            <person name="Wang J."/>
            <person name="Yin Y."/>
            <person name="Wang J."/>
        </authorList>
    </citation>
    <scope>NUCLEOTIDE SEQUENCE [LARGE SCALE GENOMIC DNA]</scope>
    <source>
        <strain evidence="2">05x7-T-G4-1.051#20</strain>
    </source>
</reference>
<proteinExistence type="predicted"/>
<dbReference type="SUPFAM" id="SSF48371">
    <property type="entry name" value="ARM repeat"/>
    <property type="match status" value="1"/>
</dbReference>
<dbReference type="InParanoid" id="K1Q9T1"/>
<dbReference type="PANTHER" id="PTHR47315:SF3">
    <property type="entry name" value="FIBROUS SHEATH-INTERACTING PROTEIN 2-LIKE"/>
    <property type="match status" value="1"/>
</dbReference>
<sequence>MEQMNLSSRPKSPERDKCYDAGDGLPLWKSLPLYSKFPMLPVPKGTITLCTTKLCEPLYKVNDLEFDLSDPYCHVISNEYQPLHDPHLKNHYNLPRMRRHLRKKGFITERGKIICNLREFNQYRQYLHKMCLLEMAKERKEKEEEERLRKASQEERGGRPESRGCQVRARLHQMREETRKRIQREIEEKEERLKLRLHEIEICKKLRDNQRLFSFLNQMMRENMMLNRQWRQKERLRQHRLEEYKRKRQLSKQKRDFEMWNSRRAEQFQRIAAAEEARKAEEVRREKSMAERDQKFTQHREKLQAHLEEIQRQSRSERDKTEREHTERLTRRLAVVKHRMARARRGRRSRCRYESLWALEDILREIATSDLQFSGRESTGQFLRMLNEALDAEIKKLGEDEPGYDNEEDIITKAREIVDSVIQRVKTDVYPVYVQMRREEQKSTVGFGRDDSIPPNRAVDRTKLRPVSDHVLTPISTPCVIGKDISTEKCSEMKLVESLLNRLLDDLNRGRLTEEEVNLLTGYAMDVVYNRIKGVGVGYDMGKIAESVVEFTLEKILNDIRSDNVPHEEVTEMAALMIGKRMESDASDISISSDDDQLQMFIDDTLESIINDTGRESPQHDAILEEWIMNTLKEISDDINHNRLSKGVVAEMVSMMTTHEDSGDIQVVALRPFLEKVIEEIGEEQNTPLYKVVHAIVSAYHAYKIAALESFSQLIRLLIERLNQANMDSELKDSDIDLNILQDAAEKLSSSALSKVRISDLATSIAKVFQGHEYTTTSSQLVDSVIEKAKSLVTNSDFPTLKGYAKAMSEALETILVVIQEEEKTCQVDPNYLSKVNDLVVNILKVVENGLESDGFTADDVQDMTRIFTTIVSRSVSPTKEGSREKMLIAHISDLLGTFESGQLDPHELLHLGSALIECGNRLLLSHEAVDSSIVSKEPSLTSSAVDSDVLSHILYSIQDEMNKGLITKNAIKELALCILNTRASEGFYEKPIKNSLDDRSSPTSAAKLEFAKETLREMLSDFELGNVDMDKTTSVALSVVSELSDGFCGEHKDTTERIADTIIQLLQRDEVTKSDTKRIFSIVLQRLVSGIEETHADHQVKAIGSNLANSVVEEVLRKIERDITSGRLSDEDILCVVDDSREERISALKGHCDIVNLTLAVMQQFLLDMNTKKATKEFVQQFLSSALQMDIPCDETVPMLRMRVRDIMKEIRKNKLQSVHIKRFVHAFSSKLLGKDDETSKNEAVTLLKQAVQNVHPSIMSDFIRLTLQTLVSDCTYYQHEEMENEQQGYVLRSMSSLVADRVVDNLLHTIEHAIREERPAQSADHLAVDNYLLSRSDLSCIPSEDLNAIITGTLNSIISSMRLEKPAETEKEHPIEATSQIIHNFVLEKLQDIVDSMQDSLEEGDAFTKTSIAKRSSFTAIEGAGVKKVISDTFRSVVSDISTEPGRVKSNHAEQSTSTASLEAEAIVVEALQGIIQHYEEKGVDMSHDQLIKEHMLCILENFKKDIYTNKAVHDSLQNIFNSFIVPVASSHIENEEMESAIDVIIENVKCDSIPVADVPNVKDGKPDNQRESSIQLIEERPGLDLQKMTDMTQEMAYLYDNFQSSQEEMDNGESNHSLNERVASEIKTIAKEVLEKTIDNVQHNTLSNDELLTLASAISANEGEVPMTQLKYSESKIEDMIVEVLQNAVEDLRVSGIDHEDLPIITKKMFQVKANNGGKETTANTSTSDVSHVPSGVIVEMVTSVLSKIAANLSEESVKFTKVQRSDECVQQSACDQSDQVVVEQGNSSQDNMNPNALKLPTVRSLEDNAGPSKRTTPTPVVQSAHDIRHKTPHQSGKSKEKSDRNVPKRGTSKPPAQTPKQTQRQKAAHKAYRPPFPKESKPHLKSVKCGVSPKSGTEKVKQVNLAVIKPCRSKEKNLLPCNAEKETFTNQLEELAPKDLPQQVYSLWGSFKLAVKSVYETS</sequence>
<name>K1Q9T1_MAGGI</name>
<accession>K1Q9T1</accession>
<feature type="region of interest" description="Disordered" evidence="1">
    <location>
        <begin position="1775"/>
        <end position="1899"/>
    </location>
</feature>
<dbReference type="HOGENOM" id="CLU_234507_0_0_1"/>
<dbReference type="PANTHER" id="PTHR47315">
    <property type="entry name" value="FIBROUS SHEATH INTERACTING PROTEIN 2"/>
    <property type="match status" value="1"/>
</dbReference>
<organism evidence="2">
    <name type="scientific">Magallana gigas</name>
    <name type="common">Pacific oyster</name>
    <name type="synonym">Crassostrea gigas</name>
    <dbReference type="NCBI Taxonomy" id="29159"/>
    <lineage>
        <taxon>Eukaryota</taxon>
        <taxon>Metazoa</taxon>
        <taxon>Spiralia</taxon>
        <taxon>Lophotrochozoa</taxon>
        <taxon>Mollusca</taxon>
        <taxon>Bivalvia</taxon>
        <taxon>Autobranchia</taxon>
        <taxon>Pteriomorphia</taxon>
        <taxon>Ostreida</taxon>
        <taxon>Ostreoidea</taxon>
        <taxon>Ostreidae</taxon>
        <taxon>Magallana</taxon>
    </lineage>
</organism>
<protein>
    <submittedName>
        <fullName evidence="2">Uncharacterized protein</fullName>
    </submittedName>
</protein>
<feature type="compositionally biased region" description="Basic and acidic residues" evidence="1">
    <location>
        <begin position="1841"/>
        <end position="1850"/>
    </location>
</feature>